<dbReference type="Pfam" id="PF07486">
    <property type="entry name" value="Hydrolase_2"/>
    <property type="match status" value="1"/>
</dbReference>
<sequence length="232" mass="25479">MDIFRCILRVVTIPVVLIISILLIVSTAASANEASQNTNTQSLEKNGPIKVTYTVKEGDNLCSIAYKHQVMLRELMRVNNLSDSLIRPGEVLQIPESLPYRSGLSRGDVPRDELMLLARLIHAEARGESFEGQVAVGAVILNRINSPYFPKTIPEVILQKNSRVYQFSPVEDGSINLEPDEKAVSAAEQALSGKDPTGGALFFYNPDLSKDTWILTLPVVTKIGNHVFATCT</sequence>
<dbReference type="InterPro" id="IPR018392">
    <property type="entry name" value="LysM"/>
</dbReference>
<dbReference type="Proteomes" id="UP000298324">
    <property type="component" value="Unassembled WGS sequence"/>
</dbReference>
<dbReference type="GO" id="GO:0016787">
    <property type="term" value="F:hydrolase activity"/>
    <property type="evidence" value="ECO:0007669"/>
    <property type="project" value="InterPro"/>
</dbReference>
<evidence type="ECO:0000313" key="3">
    <source>
        <dbReference type="EMBL" id="TEB07899.1"/>
    </source>
</evidence>
<dbReference type="InterPro" id="IPR011105">
    <property type="entry name" value="Cell_wall_hydrolase_SleB"/>
</dbReference>
<protein>
    <submittedName>
        <fullName evidence="3">Spore cortex-lytic enzyme</fullName>
    </submittedName>
</protein>
<comment type="caution">
    <text evidence="3">The sequence shown here is derived from an EMBL/GenBank/DDBJ whole genome shotgun (WGS) entry which is preliminary data.</text>
</comment>
<evidence type="ECO:0000313" key="4">
    <source>
        <dbReference type="Proteomes" id="UP000298324"/>
    </source>
</evidence>
<dbReference type="Gene3D" id="6.20.240.60">
    <property type="match status" value="1"/>
</dbReference>
<keyword evidence="1" id="KW-1133">Transmembrane helix</keyword>
<keyword evidence="1" id="KW-0812">Transmembrane</keyword>
<name>A0A4Y7RGL8_9FIRM</name>
<accession>A0A4Y7RGL8</accession>
<feature type="domain" description="LysM" evidence="2">
    <location>
        <begin position="51"/>
        <end position="94"/>
    </location>
</feature>
<dbReference type="Gene3D" id="1.10.10.2520">
    <property type="entry name" value="Cell wall hydrolase SleB, domain 1"/>
    <property type="match status" value="1"/>
</dbReference>
<reference evidence="3 4" key="1">
    <citation type="journal article" date="2018" name="Environ. Microbiol.">
        <title>Novel energy conservation strategies and behaviour of Pelotomaculum schinkii driving syntrophic propionate catabolism.</title>
        <authorList>
            <person name="Hidalgo-Ahumada C.A.P."/>
            <person name="Nobu M.K."/>
            <person name="Narihiro T."/>
            <person name="Tamaki H."/>
            <person name="Liu W.T."/>
            <person name="Kamagata Y."/>
            <person name="Stams A.J.M."/>
            <person name="Imachi H."/>
            <person name="Sousa D.Z."/>
        </authorList>
    </citation>
    <scope>NUCLEOTIDE SEQUENCE [LARGE SCALE GENOMIC DNA]</scope>
    <source>
        <strain evidence="3 4">HH</strain>
    </source>
</reference>
<dbReference type="CDD" id="cd00118">
    <property type="entry name" value="LysM"/>
    <property type="match status" value="1"/>
</dbReference>
<evidence type="ECO:0000259" key="2">
    <source>
        <dbReference type="PROSITE" id="PS51782"/>
    </source>
</evidence>
<dbReference type="Pfam" id="PF01476">
    <property type="entry name" value="LysM"/>
    <property type="match status" value="1"/>
</dbReference>
<dbReference type="SUPFAM" id="SSF54106">
    <property type="entry name" value="LysM domain"/>
    <property type="match status" value="1"/>
</dbReference>
<dbReference type="SMART" id="SM00257">
    <property type="entry name" value="LysM"/>
    <property type="match status" value="1"/>
</dbReference>
<dbReference type="AlphaFoldDB" id="A0A4Y7RGL8"/>
<proteinExistence type="predicted"/>
<evidence type="ECO:0000256" key="1">
    <source>
        <dbReference type="SAM" id="Phobius"/>
    </source>
</evidence>
<dbReference type="PROSITE" id="PS51782">
    <property type="entry name" value="LYSM"/>
    <property type="match status" value="1"/>
</dbReference>
<dbReference type="Gene3D" id="3.10.350.10">
    <property type="entry name" value="LysM domain"/>
    <property type="match status" value="1"/>
</dbReference>
<dbReference type="InterPro" id="IPR036779">
    <property type="entry name" value="LysM_dom_sf"/>
</dbReference>
<keyword evidence="1" id="KW-0472">Membrane</keyword>
<feature type="transmembrane region" description="Helical" evidence="1">
    <location>
        <begin position="7"/>
        <end position="29"/>
    </location>
</feature>
<keyword evidence="4" id="KW-1185">Reference proteome</keyword>
<dbReference type="InterPro" id="IPR042047">
    <property type="entry name" value="SleB_dom1"/>
</dbReference>
<dbReference type="EMBL" id="QFGA01000001">
    <property type="protein sequence ID" value="TEB07899.1"/>
    <property type="molecule type" value="Genomic_DNA"/>
</dbReference>
<gene>
    <name evidence="3" type="primary">sleB_2</name>
    <name evidence="3" type="ORF">Psch_01454</name>
</gene>
<organism evidence="3 4">
    <name type="scientific">Pelotomaculum schinkii</name>
    <dbReference type="NCBI Taxonomy" id="78350"/>
    <lineage>
        <taxon>Bacteria</taxon>
        <taxon>Bacillati</taxon>
        <taxon>Bacillota</taxon>
        <taxon>Clostridia</taxon>
        <taxon>Eubacteriales</taxon>
        <taxon>Desulfotomaculaceae</taxon>
        <taxon>Pelotomaculum</taxon>
    </lineage>
</organism>